<dbReference type="PANTHER" id="PTHR22911:SF6">
    <property type="entry name" value="SOLUTE CARRIER FAMILY 35 MEMBER G1"/>
    <property type="match status" value="1"/>
</dbReference>
<keyword evidence="2 5" id="KW-0812">Transmembrane</keyword>
<dbReference type="OrthoDB" id="306876at2759"/>
<name>A0A2G8KGX0_STIJA</name>
<gene>
    <name evidence="7" type="ORF">BSL78_15908</name>
</gene>
<feature type="transmembrane region" description="Helical" evidence="5">
    <location>
        <begin position="257"/>
        <end position="277"/>
    </location>
</feature>
<evidence type="ECO:0000313" key="7">
    <source>
        <dbReference type="EMBL" id="PIK47220.1"/>
    </source>
</evidence>
<evidence type="ECO:0000256" key="4">
    <source>
        <dbReference type="ARBA" id="ARBA00023136"/>
    </source>
</evidence>
<organism evidence="7 8">
    <name type="scientific">Stichopus japonicus</name>
    <name type="common">Sea cucumber</name>
    <dbReference type="NCBI Taxonomy" id="307972"/>
    <lineage>
        <taxon>Eukaryota</taxon>
        <taxon>Metazoa</taxon>
        <taxon>Echinodermata</taxon>
        <taxon>Eleutherozoa</taxon>
        <taxon>Echinozoa</taxon>
        <taxon>Holothuroidea</taxon>
        <taxon>Aspidochirotacea</taxon>
        <taxon>Aspidochirotida</taxon>
        <taxon>Stichopodidae</taxon>
        <taxon>Apostichopus</taxon>
    </lineage>
</organism>
<sequence length="446" mass="48698">MAAINAAFVADDNEDAIAKPAYQINSIDDVIAETANQINSNEDVIAETANQINSNEDVIAAETADQINSNDVVNGNLGDTDTFAELETPIDHPSKLQLLRLQIHKRRGLLFALLSALLFSSEDAVMDVLAKTLDVFQITFTVSILTVVLSGACLFFGKIKPPAGRWQWTSLAISGITLSLGMPTALLSLKYMDVGASIAIIYTMPIFTGIFAWIILKEPMKLIHLLFVAVSFAGVLLIAQPEFIFGSNEEENPDNNALLGTIFALVSAVAFALLVVISRKQAGAGMNMFVLMFYNAIVTAVVNSLTCTGLQAWAMPSLVNWLELFGFAFLDFWAQITLIMALILEAAILVSITTTIEVLFAFIWQITIFRVYPDWKTGVGAVLIVSTCVGIAFTSSESEHDLSETKTEDIDPVQDKITTSEKVEPEIAVNVDENVTVRDRYVIERI</sequence>
<dbReference type="AlphaFoldDB" id="A0A2G8KGX0"/>
<evidence type="ECO:0000256" key="3">
    <source>
        <dbReference type="ARBA" id="ARBA00022989"/>
    </source>
</evidence>
<evidence type="ECO:0000313" key="8">
    <source>
        <dbReference type="Proteomes" id="UP000230750"/>
    </source>
</evidence>
<dbReference type="Proteomes" id="UP000230750">
    <property type="component" value="Unassembled WGS sequence"/>
</dbReference>
<feature type="transmembrane region" description="Helical" evidence="5">
    <location>
        <begin position="223"/>
        <end position="245"/>
    </location>
</feature>
<keyword evidence="4 5" id="KW-0472">Membrane</keyword>
<dbReference type="InterPro" id="IPR037185">
    <property type="entry name" value="EmrE-like"/>
</dbReference>
<dbReference type="SUPFAM" id="SSF103481">
    <property type="entry name" value="Multidrug resistance efflux transporter EmrE"/>
    <property type="match status" value="1"/>
</dbReference>
<dbReference type="InterPro" id="IPR000620">
    <property type="entry name" value="EamA_dom"/>
</dbReference>
<evidence type="ECO:0000256" key="2">
    <source>
        <dbReference type="ARBA" id="ARBA00022692"/>
    </source>
</evidence>
<evidence type="ECO:0000259" key="6">
    <source>
        <dbReference type="Pfam" id="PF00892"/>
    </source>
</evidence>
<feature type="transmembrane region" description="Helical" evidence="5">
    <location>
        <begin position="135"/>
        <end position="156"/>
    </location>
</feature>
<protein>
    <submittedName>
        <fullName evidence="7">Putative solute carrier family 35 member G1</fullName>
    </submittedName>
</protein>
<keyword evidence="8" id="KW-1185">Reference proteome</keyword>
<feature type="transmembrane region" description="Helical" evidence="5">
    <location>
        <begin position="168"/>
        <end position="189"/>
    </location>
</feature>
<dbReference type="EMBL" id="MRZV01000594">
    <property type="protein sequence ID" value="PIK47220.1"/>
    <property type="molecule type" value="Genomic_DNA"/>
</dbReference>
<dbReference type="PANTHER" id="PTHR22911">
    <property type="entry name" value="ACYL-MALONYL CONDENSING ENZYME-RELATED"/>
    <property type="match status" value="1"/>
</dbReference>
<keyword evidence="3 5" id="KW-1133">Transmembrane helix</keyword>
<feature type="transmembrane region" description="Helical" evidence="5">
    <location>
        <begin position="195"/>
        <end position="216"/>
    </location>
</feature>
<feature type="transmembrane region" description="Helical" evidence="5">
    <location>
        <begin position="333"/>
        <end position="363"/>
    </location>
</feature>
<dbReference type="Pfam" id="PF00892">
    <property type="entry name" value="EamA"/>
    <property type="match status" value="1"/>
</dbReference>
<proteinExistence type="predicted"/>
<evidence type="ECO:0000256" key="1">
    <source>
        <dbReference type="ARBA" id="ARBA00004141"/>
    </source>
</evidence>
<reference evidence="7 8" key="1">
    <citation type="journal article" date="2017" name="PLoS Biol.">
        <title>The sea cucumber genome provides insights into morphological evolution and visceral regeneration.</title>
        <authorList>
            <person name="Zhang X."/>
            <person name="Sun L."/>
            <person name="Yuan J."/>
            <person name="Sun Y."/>
            <person name="Gao Y."/>
            <person name="Zhang L."/>
            <person name="Li S."/>
            <person name="Dai H."/>
            <person name="Hamel J.F."/>
            <person name="Liu C."/>
            <person name="Yu Y."/>
            <person name="Liu S."/>
            <person name="Lin W."/>
            <person name="Guo K."/>
            <person name="Jin S."/>
            <person name="Xu P."/>
            <person name="Storey K.B."/>
            <person name="Huan P."/>
            <person name="Zhang T."/>
            <person name="Zhou Y."/>
            <person name="Zhang J."/>
            <person name="Lin C."/>
            <person name="Li X."/>
            <person name="Xing L."/>
            <person name="Huo D."/>
            <person name="Sun M."/>
            <person name="Wang L."/>
            <person name="Mercier A."/>
            <person name="Li F."/>
            <person name="Yang H."/>
            <person name="Xiang J."/>
        </authorList>
    </citation>
    <scope>NUCLEOTIDE SEQUENCE [LARGE SCALE GENOMIC DNA]</scope>
    <source>
        <strain evidence="7">Shaxun</strain>
        <tissue evidence="7">Muscle</tissue>
    </source>
</reference>
<comment type="caution">
    <text evidence="7">The sequence shown here is derived from an EMBL/GenBank/DDBJ whole genome shotgun (WGS) entry which is preliminary data.</text>
</comment>
<feature type="transmembrane region" description="Helical" evidence="5">
    <location>
        <begin position="375"/>
        <end position="393"/>
    </location>
</feature>
<feature type="domain" description="EamA" evidence="6">
    <location>
        <begin position="107"/>
        <end position="239"/>
    </location>
</feature>
<evidence type="ECO:0000256" key="5">
    <source>
        <dbReference type="SAM" id="Phobius"/>
    </source>
</evidence>
<feature type="transmembrane region" description="Helical" evidence="5">
    <location>
        <begin position="109"/>
        <end position="129"/>
    </location>
</feature>
<feature type="transmembrane region" description="Helical" evidence="5">
    <location>
        <begin position="289"/>
        <end position="313"/>
    </location>
</feature>
<accession>A0A2G8KGX0</accession>
<comment type="subcellular location">
    <subcellularLocation>
        <location evidence="1">Membrane</location>
        <topology evidence="1">Multi-pass membrane protein</topology>
    </subcellularLocation>
</comment>
<dbReference type="GO" id="GO:0016020">
    <property type="term" value="C:membrane"/>
    <property type="evidence" value="ECO:0007669"/>
    <property type="project" value="UniProtKB-SubCell"/>
</dbReference>